<dbReference type="RefSeq" id="WP_073051382.1">
    <property type="nucleotide sequence ID" value="NZ_FQUP01000001.1"/>
</dbReference>
<dbReference type="AlphaFoldDB" id="A0A1M4VHC8"/>
<evidence type="ECO:0000313" key="1">
    <source>
        <dbReference type="EMBL" id="SHE68290.1"/>
    </source>
</evidence>
<name>A0A1M4VHC8_9HYPH</name>
<proteinExistence type="predicted"/>
<gene>
    <name evidence="1" type="ORF">SAMN02745157_0703</name>
</gene>
<sequence length="188" mass="20455">MTIKSIRILVRFDFPSETVRLWDGSGPYVDPDGETWRGSLTLTGLDQVELAINGEAVTFAPELAADDPELIDLAYGSMEEGDVIGSTMQLLIQPCDEYHQPVGAPEVRLTATIDNVIFREEASGDAHLASVVAECTNRFNLRNLVSGAVLSDVDQRARAAILNPSGTSDRFCERVPALADHTIAWPNL</sequence>
<dbReference type="Proteomes" id="UP000184485">
    <property type="component" value="Unassembled WGS sequence"/>
</dbReference>
<organism evidence="1 2">
    <name type="scientific">Kaistia soli DSM 19436</name>
    <dbReference type="NCBI Taxonomy" id="1122133"/>
    <lineage>
        <taxon>Bacteria</taxon>
        <taxon>Pseudomonadati</taxon>
        <taxon>Pseudomonadota</taxon>
        <taxon>Alphaproteobacteria</taxon>
        <taxon>Hyphomicrobiales</taxon>
        <taxon>Kaistiaceae</taxon>
        <taxon>Kaistia</taxon>
    </lineage>
</organism>
<accession>A0A1M4VHC8</accession>
<dbReference type="OrthoDB" id="8362840at2"/>
<protein>
    <submittedName>
        <fullName evidence="1">Uncharacterized protein</fullName>
    </submittedName>
</protein>
<keyword evidence="2" id="KW-1185">Reference proteome</keyword>
<dbReference type="STRING" id="1122133.SAMN02745157_0703"/>
<evidence type="ECO:0000313" key="2">
    <source>
        <dbReference type="Proteomes" id="UP000184485"/>
    </source>
</evidence>
<reference evidence="1 2" key="1">
    <citation type="submission" date="2016-11" db="EMBL/GenBank/DDBJ databases">
        <authorList>
            <person name="Jaros S."/>
            <person name="Januszkiewicz K."/>
            <person name="Wedrychowicz H."/>
        </authorList>
    </citation>
    <scope>NUCLEOTIDE SEQUENCE [LARGE SCALE GENOMIC DNA]</scope>
    <source>
        <strain evidence="1 2">DSM 19436</strain>
    </source>
</reference>
<dbReference type="EMBL" id="FQUP01000001">
    <property type="protein sequence ID" value="SHE68290.1"/>
    <property type="molecule type" value="Genomic_DNA"/>
</dbReference>